<dbReference type="InterPro" id="IPR036390">
    <property type="entry name" value="WH_DNA-bd_sf"/>
</dbReference>
<dbReference type="Proteomes" id="UP000223527">
    <property type="component" value="Unassembled WGS sequence"/>
</dbReference>
<reference evidence="5 6" key="1">
    <citation type="submission" date="2017-10" db="EMBL/GenBank/DDBJ databases">
        <authorList>
            <person name="Banno H."/>
            <person name="Chua N.-H."/>
        </authorList>
    </citation>
    <scope>NUCLEOTIDE SEQUENCE [LARGE SCALE GENOMIC DNA]</scope>
    <source>
        <strain evidence="5 6">YW11</strain>
    </source>
</reference>
<dbReference type="Pfam" id="PF00392">
    <property type="entry name" value="GntR"/>
    <property type="match status" value="1"/>
</dbReference>
<sequence>MARRRNLEEALRIVRPEEAGARGFGKVFAFLREQLLNGTIRPGDRLIAERELAVQLGVSRPVLREALRALAMLGVVEIRQGMGTVVRRPDVSVLGEFFTFVLAQHSDITDDVMQARIAIECQAVRLACQRAQESDFNRLREALERIESTIDEPVAGGLADFAFHQLLVEAAHSATLRSVYSAISDLLTRSHIARREVVRVSPEMRAHLVEDHRRIFIALLSRDERQVDETLREHFAIGHEFRLRNAMEAARRPVAPQENTP</sequence>
<dbReference type="EMBL" id="PDNU01000014">
    <property type="protein sequence ID" value="PHK95182.1"/>
    <property type="molecule type" value="Genomic_DNA"/>
</dbReference>
<dbReference type="Gene3D" id="1.20.120.530">
    <property type="entry name" value="GntR ligand-binding domain-like"/>
    <property type="match status" value="1"/>
</dbReference>
<dbReference type="GO" id="GO:0003700">
    <property type="term" value="F:DNA-binding transcription factor activity"/>
    <property type="evidence" value="ECO:0007669"/>
    <property type="project" value="InterPro"/>
</dbReference>
<dbReference type="InterPro" id="IPR011711">
    <property type="entry name" value="GntR_C"/>
</dbReference>
<dbReference type="SUPFAM" id="SSF48008">
    <property type="entry name" value="GntR ligand-binding domain-like"/>
    <property type="match status" value="1"/>
</dbReference>
<evidence type="ECO:0000313" key="6">
    <source>
        <dbReference type="Proteomes" id="UP000223527"/>
    </source>
</evidence>
<keyword evidence="3" id="KW-0804">Transcription</keyword>
<evidence type="ECO:0000256" key="1">
    <source>
        <dbReference type="ARBA" id="ARBA00023015"/>
    </source>
</evidence>
<dbReference type="PANTHER" id="PTHR43537:SF5">
    <property type="entry name" value="UXU OPERON TRANSCRIPTIONAL REGULATOR"/>
    <property type="match status" value="1"/>
</dbReference>
<dbReference type="PRINTS" id="PR00035">
    <property type="entry name" value="HTHGNTR"/>
</dbReference>
<evidence type="ECO:0000256" key="2">
    <source>
        <dbReference type="ARBA" id="ARBA00023125"/>
    </source>
</evidence>
<dbReference type="InterPro" id="IPR008920">
    <property type="entry name" value="TF_FadR/GntR_C"/>
</dbReference>
<accession>A0A2C6Y307</accession>
<dbReference type="Pfam" id="PF07729">
    <property type="entry name" value="FCD"/>
    <property type="match status" value="1"/>
</dbReference>
<dbReference type="PROSITE" id="PS50949">
    <property type="entry name" value="HTH_GNTR"/>
    <property type="match status" value="1"/>
</dbReference>
<dbReference type="Gene3D" id="1.10.10.10">
    <property type="entry name" value="Winged helix-like DNA-binding domain superfamily/Winged helix DNA-binding domain"/>
    <property type="match status" value="1"/>
</dbReference>
<dbReference type="PANTHER" id="PTHR43537">
    <property type="entry name" value="TRANSCRIPTIONAL REGULATOR, GNTR FAMILY"/>
    <property type="match status" value="1"/>
</dbReference>
<dbReference type="SUPFAM" id="SSF46785">
    <property type="entry name" value="Winged helix' DNA-binding domain"/>
    <property type="match status" value="1"/>
</dbReference>
<dbReference type="GO" id="GO:0003677">
    <property type="term" value="F:DNA binding"/>
    <property type="evidence" value="ECO:0007669"/>
    <property type="project" value="UniProtKB-KW"/>
</dbReference>
<dbReference type="InterPro" id="IPR036388">
    <property type="entry name" value="WH-like_DNA-bd_sf"/>
</dbReference>
<keyword evidence="2" id="KW-0238">DNA-binding</keyword>
<dbReference type="CDD" id="cd07377">
    <property type="entry name" value="WHTH_GntR"/>
    <property type="match status" value="1"/>
</dbReference>
<name>A0A2C6Y307_9PROT</name>
<evidence type="ECO:0000259" key="4">
    <source>
        <dbReference type="PROSITE" id="PS50949"/>
    </source>
</evidence>
<dbReference type="AlphaFoldDB" id="A0A2C6Y307"/>
<protein>
    <submittedName>
        <fullName evidence="5">GntR family transcriptional regulator</fullName>
    </submittedName>
</protein>
<organism evidence="5 6">
    <name type="scientific">Teichococcus rhizosphaerae</name>
    <dbReference type="NCBI Taxonomy" id="1335062"/>
    <lineage>
        <taxon>Bacteria</taxon>
        <taxon>Pseudomonadati</taxon>
        <taxon>Pseudomonadota</taxon>
        <taxon>Alphaproteobacteria</taxon>
        <taxon>Acetobacterales</taxon>
        <taxon>Roseomonadaceae</taxon>
        <taxon>Roseomonas</taxon>
    </lineage>
</organism>
<dbReference type="OrthoDB" id="5450856at2"/>
<keyword evidence="6" id="KW-1185">Reference proteome</keyword>
<evidence type="ECO:0000256" key="3">
    <source>
        <dbReference type="ARBA" id="ARBA00023163"/>
    </source>
</evidence>
<dbReference type="SMART" id="SM00345">
    <property type="entry name" value="HTH_GNTR"/>
    <property type="match status" value="1"/>
</dbReference>
<keyword evidence="1" id="KW-0805">Transcription regulation</keyword>
<dbReference type="SMART" id="SM00895">
    <property type="entry name" value="FCD"/>
    <property type="match status" value="1"/>
</dbReference>
<gene>
    <name evidence="5" type="ORF">CR162_09475</name>
</gene>
<evidence type="ECO:0000313" key="5">
    <source>
        <dbReference type="EMBL" id="PHK95182.1"/>
    </source>
</evidence>
<proteinExistence type="predicted"/>
<comment type="caution">
    <text evidence="5">The sequence shown here is derived from an EMBL/GenBank/DDBJ whole genome shotgun (WGS) entry which is preliminary data.</text>
</comment>
<dbReference type="InterPro" id="IPR000524">
    <property type="entry name" value="Tscrpt_reg_HTH_GntR"/>
</dbReference>
<feature type="domain" description="HTH gntR-type" evidence="4">
    <location>
        <begin position="21"/>
        <end position="89"/>
    </location>
</feature>